<proteinExistence type="predicted"/>
<reference evidence="1 2" key="1">
    <citation type="submission" date="2019-03" db="EMBL/GenBank/DDBJ databases">
        <title>Genomic Encyclopedia of Type Strains, Phase IV (KMG-IV): sequencing the most valuable type-strain genomes for metagenomic binning, comparative biology and taxonomic classification.</title>
        <authorList>
            <person name="Goeker M."/>
        </authorList>
    </citation>
    <scope>NUCLEOTIDE SEQUENCE [LARGE SCALE GENOMIC DNA]</scope>
    <source>
        <strain evidence="1 2">DSM 19345</strain>
    </source>
</reference>
<dbReference type="AlphaFoldDB" id="A0A4R3MDS5"/>
<comment type="caution">
    <text evidence="1">The sequence shown here is derived from an EMBL/GenBank/DDBJ whole genome shotgun (WGS) entry which is preliminary data.</text>
</comment>
<dbReference type="EMBL" id="SMAK01000003">
    <property type="protein sequence ID" value="TCT11800.1"/>
    <property type="molecule type" value="Genomic_DNA"/>
</dbReference>
<name>A0A4R3MDS5_9HYPH</name>
<sequence length="106" mass="11290">MLKHFNETWALGIAGYYYHQITGDSGPGARIGLFEGRAVGLGPILTRNVTVDGKQVTTSTRWLHGYYAVNRTRGDSVLLSIGIPIHVGAPQFPRTCGHAAGGSGSH</sequence>
<organism evidence="1 2">
    <name type="scientific">Tepidamorphus gemmatus</name>
    <dbReference type="NCBI Taxonomy" id="747076"/>
    <lineage>
        <taxon>Bacteria</taxon>
        <taxon>Pseudomonadati</taxon>
        <taxon>Pseudomonadota</taxon>
        <taxon>Alphaproteobacteria</taxon>
        <taxon>Hyphomicrobiales</taxon>
        <taxon>Tepidamorphaceae</taxon>
        <taxon>Tepidamorphus</taxon>
    </lineage>
</organism>
<dbReference type="Proteomes" id="UP000295678">
    <property type="component" value="Unassembled WGS sequence"/>
</dbReference>
<dbReference type="Pfam" id="PF13557">
    <property type="entry name" value="Phenol_MetA_deg"/>
    <property type="match status" value="1"/>
</dbReference>
<gene>
    <name evidence="1" type="ORF">EDC22_103112</name>
</gene>
<keyword evidence="2" id="KW-1185">Reference proteome</keyword>
<protein>
    <submittedName>
        <fullName evidence="1">Outer membrane putative beta-barrel porin/alpha-amylase</fullName>
    </submittedName>
</protein>
<evidence type="ECO:0000313" key="1">
    <source>
        <dbReference type="EMBL" id="TCT11800.1"/>
    </source>
</evidence>
<accession>A0A4R3MDS5</accession>
<dbReference type="InterPro" id="IPR025737">
    <property type="entry name" value="FApF"/>
</dbReference>
<evidence type="ECO:0000313" key="2">
    <source>
        <dbReference type="Proteomes" id="UP000295678"/>
    </source>
</evidence>